<protein>
    <submittedName>
        <fullName evidence="2">Uncharacterized protein</fullName>
    </submittedName>
</protein>
<accession>K1MI93</accession>
<feature type="transmembrane region" description="Helical" evidence="1">
    <location>
        <begin position="181"/>
        <end position="201"/>
    </location>
</feature>
<name>K1MI93_9LACO</name>
<dbReference type="RefSeq" id="WP_005729887.1">
    <property type="nucleotide sequence ID" value="NZ_JH932275.1"/>
</dbReference>
<keyword evidence="1" id="KW-0472">Membrane</keyword>
<sequence length="273" mass="30939">MQNVITVLNALFLTIGYLAGFWGLPVIIILSLTYICRDAERTLDRTVTPKAEIYFGFIGIMIHEASHWLLAKIFNHQIIDCKLLVMPWEVDLSQSHPQLGYVRHAYSDRSFYQMVGNAFIGTAPIYGCTAILYLVFRLFMPHLFKFLTDTTSLLLHQPKLINSNYLLTYLVQVVSFTPRSLFLTFIALLLLINITLTGFDLSDADLKNARTAGMWILIILAIVIFPLVASGMTSFLNFYLIAFISWLLTTFSLSLVIAVLVNVGCHVLHFFTN</sequence>
<evidence type="ECO:0000313" key="2">
    <source>
        <dbReference type="EMBL" id="EKB62178.1"/>
    </source>
</evidence>
<feature type="transmembrane region" description="Helical" evidence="1">
    <location>
        <begin position="238"/>
        <end position="271"/>
    </location>
</feature>
<comment type="caution">
    <text evidence="2">The sequence shown here is derived from an EMBL/GenBank/DDBJ whole genome shotgun (WGS) entry which is preliminary data.</text>
</comment>
<dbReference type="Proteomes" id="UP000004722">
    <property type="component" value="Unassembled WGS sequence"/>
</dbReference>
<gene>
    <name evidence="2" type="ORF">HMPREF9249_02401</name>
</gene>
<dbReference type="PATRIC" id="fig|883092.3.peg.2384"/>
<dbReference type="EMBL" id="AGZG01000115">
    <property type="protein sequence ID" value="EKB62178.1"/>
    <property type="molecule type" value="Genomic_DNA"/>
</dbReference>
<evidence type="ECO:0000256" key="1">
    <source>
        <dbReference type="SAM" id="Phobius"/>
    </source>
</evidence>
<feature type="transmembrane region" description="Helical" evidence="1">
    <location>
        <begin position="12"/>
        <end position="35"/>
    </location>
</feature>
<dbReference type="OrthoDB" id="258743at2"/>
<dbReference type="AlphaFoldDB" id="K1MI93"/>
<feature type="transmembrane region" description="Helical" evidence="1">
    <location>
        <begin position="114"/>
        <end position="136"/>
    </location>
</feature>
<reference evidence="2 3" key="1">
    <citation type="submission" date="2012-07" db="EMBL/GenBank/DDBJ databases">
        <title>The Genome Sequence of Lactobacillus crispatus FB077-07.</title>
        <authorList>
            <consortium name="The Broad Institute Genome Sequencing Platform"/>
            <person name="Earl A."/>
            <person name="Ward D."/>
            <person name="Feldgarden M."/>
            <person name="Gevers D."/>
            <person name="Saerens B."/>
            <person name="Vaneechoutte M."/>
            <person name="Walker B."/>
            <person name="Young S.K."/>
            <person name="Zeng Q."/>
            <person name="Gargeya S."/>
            <person name="Fitzgerald M."/>
            <person name="Haas B."/>
            <person name="Abouelleil A."/>
            <person name="Alvarado L."/>
            <person name="Arachchi H.M."/>
            <person name="Berlin A.M."/>
            <person name="Chapman S.B."/>
            <person name="Goldberg J."/>
            <person name="Griggs A."/>
            <person name="Gujja S."/>
            <person name="Hansen M."/>
            <person name="Howarth C."/>
            <person name="Imamovic A."/>
            <person name="Larimer J."/>
            <person name="McCowen C."/>
            <person name="Montmayeur A."/>
            <person name="Murphy C."/>
            <person name="Neiman D."/>
            <person name="Pearson M."/>
            <person name="Priest M."/>
            <person name="Roberts A."/>
            <person name="Saif S."/>
            <person name="Shea T."/>
            <person name="Sisk P."/>
            <person name="Sykes S."/>
            <person name="Wortman J."/>
            <person name="Nusbaum C."/>
            <person name="Birren B."/>
        </authorList>
    </citation>
    <scope>NUCLEOTIDE SEQUENCE [LARGE SCALE GENOMIC DNA]</scope>
    <source>
        <strain evidence="2 3">FB077-07</strain>
    </source>
</reference>
<organism evidence="2 3">
    <name type="scientific">Lactobacillus crispatus FB077-07</name>
    <dbReference type="NCBI Taxonomy" id="883092"/>
    <lineage>
        <taxon>Bacteria</taxon>
        <taxon>Bacillati</taxon>
        <taxon>Bacillota</taxon>
        <taxon>Bacilli</taxon>
        <taxon>Lactobacillales</taxon>
        <taxon>Lactobacillaceae</taxon>
        <taxon>Lactobacillus</taxon>
    </lineage>
</organism>
<proteinExistence type="predicted"/>
<keyword evidence="1" id="KW-1133">Transmembrane helix</keyword>
<evidence type="ECO:0000313" key="3">
    <source>
        <dbReference type="Proteomes" id="UP000004722"/>
    </source>
</evidence>
<keyword evidence="1" id="KW-0812">Transmembrane</keyword>
<feature type="transmembrane region" description="Helical" evidence="1">
    <location>
        <begin position="213"/>
        <end position="232"/>
    </location>
</feature>
<dbReference type="HOGENOM" id="CLU_080089_1_0_9"/>